<keyword evidence="2" id="KW-1185">Reference proteome</keyword>
<gene>
    <name evidence="1" type="ORF">SASPL_148763</name>
</gene>
<reference evidence="1" key="1">
    <citation type="submission" date="2018-01" db="EMBL/GenBank/DDBJ databases">
        <authorList>
            <person name="Mao J.F."/>
        </authorList>
    </citation>
    <scope>NUCLEOTIDE SEQUENCE</scope>
    <source>
        <strain evidence="1">Huo1</strain>
        <tissue evidence="1">Leaf</tissue>
    </source>
</reference>
<name>A0A8X8Z3P5_SALSN</name>
<dbReference type="EMBL" id="PNBA02000019">
    <property type="protein sequence ID" value="KAG6391017.1"/>
    <property type="molecule type" value="Genomic_DNA"/>
</dbReference>
<sequence>MRSNPPSRLPPTDKIDAIGLNPDTRAIKERLFPDSKELQIIHGLRKRTVKNTCSAAWPLLGPTGQGFGCPGVGGCWRVFYDGSPGPTSADDVAACADSSKNFHQMKLLEGDESWELLKKEVFNSRNYPPILEKIALTCGGNGCPLQLLSLQGFCLK</sequence>
<dbReference type="GO" id="GO:0043531">
    <property type="term" value="F:ADP binding"/>
    <property type="evidence" value="ECO:0007669"/>
    <property type="project" value="InterPro"/>
</dbReference>
<evidence type="ECO:0000313" key="2">
    <source>
        <dbReference type="Proteomes" id="UP000298416"/>
    </source>
</evidence>
<comment type="caution">
    <text evidence="1">The sequence shown here is derived from an EMBL/GenBank/DDBJ whole genome shotgun (WGS) entry which is preliminary data.</text>
</comment>
<proteinExistence type="predicted"/>
<dbReference type="Proteomes" id="UP000298416">
    <property type="component" value="Unassembled WGS sequence"/>
</dbReference>
<evidence type="ECO:0000313" key="1">
    <source>
        <dbReference type="EMBL" id="KAG6391017.1"/>
    </source>
</evidence>
<organism evidence="1">
    <name type="scientific">Salvia splendens</name>
    <name type="common">Scarlet sage</name>
    <dbReference type="NCBI Taxonomy" id="180675"/>
    <lineage>
        <taxon>Eukaryota</taxon>
        <taxon>Viridiplantae</taxon>
        <taxon>Streptophyta</taxon>
        <taxon>Embryophyta</taxon>
        <taxon>Tracheophyta</taxon>
        <taxon>Spermatophyta</taxon>
        <taxon>Magnoliopsida</taxon>
        <taxon>eudicotyledons</taxon>
        <taxon>Gunneridae</taxon>
        <taxon>Pentapetalae</taxon>
        <taxon>asterids</taxon>
        <taxon>lamiids</taxon>
        <taxon>Lamiales</taxon>
        <taxon>Lamiaceae</taxon>
        <taxon>Nepetoideae</taxon>
        <taxon>Mentheae</taxon>
        <taxon>Salviinae</taxon>
        <taxon>Salvia</taxon>
        <taxon>Salvia subgen. Calosphace</taxon>
        <taxon>core Calosphace</taxon>
    </lineage>
</organism>
<protein>
    <submittedName>
        <fullName evidence="1">Uncharacterized protein</fullName>
    </submittedName>
</protein>
<accession>A0A8X8Z3P5</accession>
<dbReference type="AlphaFoldDB" id="A0A8X8Z3P5"/>
<reference evidence="1" key="2">
    <citation type="submission" date="2020-08" db="EMBL/GenBank/DDBJ databases">
        <title>Plant Genome Project.</title>
        <authorList>
            <person name="Zhang R.-G."/>
        </authorList>
    </citation>
    <scope>NUCLEOTIDE SEQUENCE</scope>
    <source>
        <strain evidence="1">Huo1</strain>
        <tissue evidence="1">Leaf</tissue>
    </source>
</reference>